<name>A0A0F9EZ94_9ZZZZ</name>
<dbReference type="GO" id="GO:0006355">
    <property type="term" value="P:regulation of DNA-templated transcription"/>
    <property type="evidence" value="ECO:0007669"/>
    <property type="project" value="InterPro"/>
</dbReference>
<dbReference type="InterPro" id="IPR010985">
    <property type="entry name" value="Ribbon_hlx_hlx"/>
</dbReference>
<dbReference type="EMBL" id="LAZR01025562">
    <property type="protein sequence ID" value="KKL71536.1"/>
    <property type="molecule type" value="Genomic_DNA"/>
</dbReference>
<dbReference type="InterPro" id="IPR013321">
    <property type="entry name" value="Arc_rbn_hlx_hlx"/>
</dbReference>
<comment type="caution">
    <text evidence="2">The sequence shown here is derived from an EMBL/GenBank/DDBJ whole genome shotgun (WGS) entry which is preliminary data.</text>
</comment>
<dbReference type="SUPFAM" id="SSF47598">
    <property type="entry name" value="Ribbon-helix-helix"/>
    <property type="match status" value="1"/>
</dbReference>
<dbReference type="Gene3D" id="1.10.1220.10">
    <property type="entry name" value="Met repressor-like"/>
    <property type="match status" value="1"/>
</dbReference>
<accession>A0A0F9EZ94</accession>
<evidence type="ECO:0000313" key="2">
    <source>
        <dbReference type="EMBL" id="KKL71536.1"/>
    </source>
</evidence>
<feature type="domain" description="Ribbon-helix-helix protein CopG" evidence="1">
    <location>
        <begin position="13"/>
        <end position="44"/>
    </location>
</feature>
<reference evidence="2" key="1">
    <citation type="journal article" date="2015" name="Nature">
        <title>Complex archaea that bridge the gap between prokaryotes and eukaryotes.</title>
        <authorList>
            <person name="Spang A."/>
            <person name="Saw J.H."/>
            <person name="Jorgensen S.L."/>
            <person name="Zaremba-Niedzwiedzka K."/>
            <person name="Martijn J."/>
            <person name="Lind A.E."/>
            <person name="van Eijk R."/>
            <person name="Schleper C."/>
            <person name="Guy L."/>
            <person name="Ettema T.J."/>
        </authorList>
    </citation>
    <scope>NUCLEOTIDE SEQUENCE</scope>
</reference>
<protein>
    <recommendedName>
        <fullName evidence="1">Ribbon-helix-helix protein CopG domain-containing protein</fullName>
    </recommendedName>
</protein>
<evidence type="ECO:0000259" key="1">
    <source>
        <dbReference type="Pfam" id="PF01402"/>
    </source>
</evidence>
<gene>
    <name evidence="2" type="ORF">LCGC14_2093930</name>
</gene>
<organism evidence="2">
    <name type="scientific">marine sediment metagenome</name>
    <dbReference type="NCBI Taxonomy" id="412755"/>
    <lineage>
        <taxon>unclassified sequences</taxon>
        <taxon>metagenomes</taxon>
        <taxon>ecological metagenomes</taxon>
    </lineage>
</organism>
<dbReference type="InterPro" id="IPR002145">
    <property type="entry name" value="CopG"/>
</dbReference>
<proteinExistence type="predicted"/>
<dbReference type="AlphaFoldDB" id="A0A0F9EZ94"/>
<dbReference type="Pfam" id="PF01402">
    <property type="entry name" value="RHH_1"/>
    <property type="match status" value="1"/>
</dbReference>
<sequence>MSESGMKEVIFNLTEEQDERLARLAKKMGVDKTEALRRAIELYRLIEEQRKEFGL</sequence>